<organism evidence="2">
    <name type="scientific">Odontella aurita</name>
    <dbReference type="NCBI Taxonomy" id="265563"/>
    <lineage>
        <taxon>Eukaryota</taxon>
        <taxon>Sar</taxon>
        <taxon>Stramenopiles</taxon>
        <taxon>Ochrophyta</taxon>
        <taxon>Bacillariophyta</taxon>
        <taxon>Mediophyceae</taxon>
        <taxon>Biddulphiophycidae</taxon>
        <taxon>Eupodiscales</taxon>
        <taxon>Odontellaceae</taxon>
        <taxon>Odontella</taxon>
    </lineage>
</organism>
<proteinExistence type="predicted"/>
<accession>A0A6U6C9P3</accession>
<evidence type="ECO:0000313" key="2">
    <source>
        <dbReference type="EMBL" id="CAE2201942.1"/>
    </source>
</evidence>
<reference evidence="2" key="1">
    <citation type="submission" date="2021-01" db="EMBL/GenBank/DDBJ databases">
        <authorList>
            <person name="Corre E."/>
            <person name="Pelletier E."/>
            <person name="Niang G."/>
            <person name="Scheremetjew M."/>
            <person name="Finn R."/>
            <person name="Kale V."/>
            <person name="Holt S."/>
            <person name="Cochrane G."/>
            <person name="Meng A."/>
            <person name="Brown T."/>
            <person name="Cohen L."/>
        </authorList>
    </citation>
    <scope>NUCLEOTIDE SEQUENCE</scope>
    <source>
        <strain evidence="2">Isolate 1302-5</strain>
    </source>
</reference>
<dbReference type="EMBL" id="HBKQ01001575">
    <property type="protein sequence ID" value="CAE2201942.1"/>
    <property type="molecule type" value="Transcribed_RNA"/>
</dbReference>
<dbReference type="PROSITE" id="PS50231">
    <property type="entry name" value="RICIN_B_LECTIN"/>
    <property type="match status" value="1"/>
</dbReference>
<sequence length="182" mass="19276">MNMDLSGGCPMNTCLTNIGRPWNGEIDGPEVIMAPCGLVNRPEGAKPSSQKWTLKDVEPNGNLADLITGGAPVFQIISMRGDKCVAPSSGCRSGDLVMVDCDGPRAFRTYWMGFTGCGDMCYFPMGPGSEVNLGCWADEGELVALMPRGESGCASSSLVQIREEILNGVRKFGSLPPPPLGD</sequence>
<dbReference type="AlphaFoldDB" id="A0A6U6C9P3"/>
<protein>
    <submittedName>
        <fullName evidence="2">Uncharacterized protein</fullName>
    </submittedName>
</protein>
<evidence type="ECO:0000313" key="1">
    <source>
        <dbReference type="EMBL" id="CAE2201940.1"/>
    </source>
</evidence>
<gene>
    <name evidence="1" type="ORF">OAUR00152_LOCUS1075</name>
    <name evidence="2" type="ORF">OAUR00152_LOCUS1076</name>
</gene>
<dbReference type="EMBL" id="HBKQ01001574">
    <property type="protein sequence ID" value="CAE2201940.1"/>
    <property type="molecule type" value="Transcribed_RNA"/>
</dbReference>
<name>A0A6U6C9P3_9STRA</name>